<dbReference type="Gene3D" id="2.60.120.620">
    <property type="entry name" value="q2cbj1_9rhob like domain"/>
    <property type="match status" value="1"/>
</dbReference>
<dbReference type="NCBIfam" id="TIGR02466">
    <property type="entry name" value="TIGR02466 family protein"/>
    <property type="match status" value="1"/>
</dbReference>
<name>A0ABR6N4L3_9SPHN</name>
<feature type="domain" description="Fe2OG dioxygenase" evidence="1">
    <location>
        <begin position="95"/>
        <end position="194"/>
    </location>
</feature>
<dbReference type="PROSITE" id="PS51471">
    <property type="entry name" value="FE2OG_OXY"/>
    <property type="match status" value="1"/>
</dbReference>
<dbReference type="RefSeq" id="WP_184034213.1">
    <property type="nucleotide sequence ID" value="NZ_BAABAR010000001.1"/>
</dbReference>
<dbReference type="EMBL" id="JACIJN010000003">
    <property type="protein sequence ID" value="MBB5725170.1"/>
    <property type="molecule type" value="Genomic_DNA"/>
</dbReference>
<evidence type="ECO:0000313" key="3">
    <source>
        <dbReference type="Proteomes" id="UP000560131"/>
    </source>
</evidence>
<reference evidence="2 3" key="1">
    <citation type="submission" date="2020-08" db="EMBL/GenBank/DDBJ databases">
        <title>Genomic Encyclopedia of Type Strains, Phase IV (KMG-IV): sequencing the most valuable type-strain genomes for metagenomic binning, comparative biology and taxonomic classification.</title>
        <authorList>
            <person name="Goeker M."/>
        </authorList>
    </citation>
    <scope>NUCLEOTIDE SEQUENCE [LARGE SCALE GENOMIC DNA]</scope>
    <source>
        <strain evidence="2 3">DSM 101535</strain>
    </source>
</reference>
<dbReference type="InterPro" id="IPR005123">
    <property type="entry name" value="Oxoglu/Fe-dep_dioxygenase_dom"/>
</dbReference>
<evidence type="ECO:0000313" key="2">
    <source>
        <dbReference type="EMBL" id="MBB5725170.1"/>
    </source>
</evidence>
<keyword evidence="3" id="KW-1185">Reference proteome</keyword>
<dbReference type="InterPro" id="IPR012668">
    <property type="entry name" value="CHP02466"/>
</dbReference>
<dbReference type="Pfam" id="PF13759">
    <property type="entry name" value="2OG-FeII_Oxy_5"/>
    <property type="match status" value="1"/>
</dbReference>
<protein>
    <submittedName>
        <fullName evidence="2">Uncharacterized protein (TIGR02466 family)</fullName>
    </submittedName>
</protein>
<dbReference type="Proteomes" id="UP000560131">
    <property type="component" value="Unassembled WGS sequence"/>
</dbReference>
<gene>
    <name evidence="2" type="ORF">FHS97_001086</name>
</gene>
<evidence type="ECO:0000259" key="1">
    <source>
        <dbReference type="PROSITE" id="PS51471"/>
    </source>
</evidence>
<organism evidence="2 3">
    <name type="scientific">Sphingomonas endophytica</name>
    <dbReference type="NCBI Taxonomy" id="869719"/>
    <lineage>
        <taxon>Bacteria</taxon>
        <taxon>Pseudomonadati</taxon>
        <taxon>Pseudomonadota</taxon>
        <taxon>Alphaproteobacteria</taxon>
        <taxon>Sphingomonadales</taxon>
        <taxon>Sphingomonadaceae</taxon>
        <taxon>Sphingomonas</taxon>
    </lineage>
</organism>
<proteinExistence type="predicted"/>
<comment type="caution">
    <text evidence="2">The sequence shown here is derived from an EMBL/GenBank/DDBJ whole genome shotgun (WGS) entry which is preliminary data.</text>
</comment>
<sequence length="194" mass="21563">MPTRQLFPTLFYDADVADAALLADLDASCRALAEEDVAGKRWSKAHGYRGYTSYASLNDLPLRDPVFADLKKLLDRHVAAFAKEAGFDLGGRKLKLDSLWVNVMKPGGTHSGHLHPHSVVSGTFYVAVPEGSGALKLEDPRLPMLMAAPPRDGTFVYAEPRDGALFLWESWLRHEVMTSTARAERISVSFNYRW</sequence>
<accession>A0ABR6N4L3</accession>